<evidence type="ECO:0000313" key="7">
    <source>
        <dbReference type="Proteomes" id="UP000189796"/>
    </source>
</evidence>
<organism evidence="6 7">
    <name type="scientific">Bradyrhizobium erythrophlei</name>
    <dbReference type="NCBI Taxonomy" id="1437360"/>
    <lineage>
        <taxon>Bacteria</taxon>
        <taxon>Pseudomonadati</taxon>
        <taxon>Pseudomonadota</taxon>
        <taxon>Alphaproteobacteria</taxon>
        <taxon>Hyphomicrobiales</taxon>
        <taxon>Nitrobacteraceae</taxon>
        <taxon>Bradyrhizobium</taxon>
    </lineage>
</organism>
<name>A0A1M5XBB7_9BRAD</name>
<evidence type="ECO:0000259" key="5">
    <source>
        <dbReference type="SMART" id="SM00849"/>
    </source>
</evidence>
<dbReference type="CDD" id="cd16277">
    <property type="entry name" value="metallo-hydrolase-like_MBL-fold"/>
    <property type="match status" value="1"/>
</dbReference>
<dbReference type="GO" id="GO:0046872">
    <property type="term" value="F:metal ion binding"/>
    <property type="evidence" value="ECO:0007669"/>
    <property type="project" value="UniProtKB-KW"/>
</dbReference>
<dbReference type="Gene3D" id="3.60.15.10">
    <property type="entry name" value="Ribonuclease Z/Hydroxyacylglutathione hydrolase-like"/>
    <property type="match status" value="1"/>
</dbReference>
<evidence type="ECO:0000256" key="3">
    <source>
        <dbReference type="ARBA" id="ARBA00022801"/>
    </source>
</evidence>
<dbReference type="SMART" id="SM00849">
    <property type="entry name" value="Lactamase_B"/>
    <property type="match status" value="1"/>
</dbReference>
<keyword evidence="3" id="KW-0378">Hydrolase</keyword>
<evidence type="ECO:0000313" key="6">
    <source>
        <dbReference type="EMBL" id="SHH97076.1"/>
    </source>
</evidence>
<sequence length="291" mass="32474">MSLKLTVGDLTIHRIIEQETTFLPALELLSGLTPDLLAENKPWMREVGAIDENDWLILCFQSYIVKTPHHTILVDSCIGNDKPRPLRPKWNMKTDDTYMRALAAAGFSPGDIDFVMCTHLHADHVGWNTRVEGGRWVPTFPNARYVFAKNEFDYWTEQHAKAPVPPFADSVLPIVETDKAEIVRHDYAIGDHVRILPTPGHTPGHVAFAFGRGKDDAVISGDLMHSPLQTRHPELSAKFDVDQAAAAATRRNFLERYCDSDTLCCTAHFPSPSSGKIRRWGNGFSCEAVAG</sequence>
<dbReference type="PANTHER" id="PTHR42978">
    <property type="entry name" value="QUORUM-QUENCHING LACTONASE YTNP-RELATED-RELATED"/>
    <property type="match status" value="1"/>
</dbReference>
<dbReference type="InterPro" id="IPR036866">
    <property type="entry name" value="RibonucZ/Hydroxyglut_hydro"/>
</dbReference>
<reference evidence="6 7" key="1">
    <citation type="submission" date="2016-11" db="EMBL/GenBank/DDBJ databases">
        <authorList>
            <person name="Jaros S."/>
            <person name="Januszkiewicz K."/>
            <person name="Wedrychowicz H."/>
        </authorList>
    </citation>
    <scope>NUCLEOTIDE SEQUENCE [LARGE SCALE GENOMIC DNA]</scope>
    <source>
        <strain evidence="6 7">GAS138</strain>
    </source>
</reference>
<keyword evidence="4" id="KW-0862">Zinc</keyword>
<dbReference type="GO" id="GO:0016787">
    <property type="term" value="F:hydrolase activity"/>
    <property type="evidence" value="ECO:0007669"/>
    <property type="project" value="UniProtKB-KW"/>
</dbReference>
<dbReference type="PANTHER" id="PTHR42978:SF6">
    <property type="entry name" value="QUORUM-QUENCHING LACTONASE YTNP-RELATED"/>
    <property type="match status" value="1"/>
</dbReference>
<dbReference type="InterPro" id="IPR001279">
    <property type="entry name" value="Metallo-B-lactamas"/>
</dbReference>
<feature type="domain" description="Metallo-beta-lactamase" evidence="5">
    <location>
        <begin position="62"/>
        <end position="268"/>
    </location>
</feature>
<dbReference type="InterPro" id="IPR051013">
    <property type="entry name" value="MBL_superfamily_lactonases"/>
</dbReference>
<protein>
    <submittedName>
        <fullName evidence="6">Glyoxylase, beta-lactamase superfamily II</fullName>
    </submittedName>
</protein>
<dbReference type="OrthoDB" id="9773738at2"/>
<keyword evidence="2" id="KW-0479">Metal-binding</keyword>
<accession>A0A1M5XBB7</accession>
<proteinExistence type="inferred from homology"/>
<evidence type="ECO:0000256" key="4">
    <source>
        <dbReference type="ARBA" id="ARBA00022833"/>
    </source>
</evidence>
<dbReference type="AlphaFoldDB" id="A0A1M5XBB7"/>
<dbReference type="SUPFAM" id="SSF56281">
    <property type="entry name" value="Metallo-hydrolase/oxidoreductase"/>
    <property type="match status" value="1"/>
</dbReference>
<dbReference type="Pfam" id="PF00753">
    <property type="entry name" value="Lactamase_B"/>
    <property type="match status" value="1"/>
</dbReference>
<evidence type="ECO:0000256" key="2">
    <source>
        <dbReference type="ARBA" id="ARBA00022723"/>
    </source>
</evidence>
<evidence type="ECO:0000256" key="1">
    <source>
        <dbReference type="ARBA" id="ARBA00007749"/>
    </source>
</evidence>
<dbReference type="EMBL" id="LT670817">
    <property type="protein sequence ID" value="SHH97076.1"/>
    <property type="molecule type" value="Genomic_DNA"/>
</dbReference>
<comment type="similarity">
    <text evidence="1">Belongs to the metallo-beta-lactamase superfamily.</text>
</comment>
<dbReference type="Proteomes" id="UP000189796">
    <property type="component" value="Chromosome I"/>
</dbReference>
<gene>
    <name evidence="6" type="ORF">SAMN05443248_7198</name>
</gene>
<dbReference type="RefSeq" id="WP_079605460.1">
    <property type="nucleotide sequence ID" value="NZ_LT670817.1"/>
</dbReference>